<evidence type="ECO:0000313" key="1">
    <source>
        <dbReference type="EMBL" id="EGT38405.1"/>
    </source>
</evidence>
<dbReference type="EMBL" id="GL381490">
    <property type="protein sequence ID" value="EGT38405.1"/>
    <property type="molecule type" value="Genomic_DNA"/>
</dbReference>
<dbReference type="AlphaFoldDB" id="G0PMR4"/>
<dbReference type="Proteomes" id="UP000008068">
    <property type="component" value="Unassembled WGS sequence"/>
</dbReference>
<proteinExistence type="predicted"/>
<name>G0PMR4_CAEBE</name>
<organism evidence="2">
    <name type="scientific">Caenorhabditis brenneri</name>
    <name type="common">Nematode worm</name>
    <dbReference type="NCBI Taxonomy" id="135651"/>
    <lineage>
        <taxon>Eukaryota</taxon>
        <taxon>Metazoa</taxon>
        <taxon>Ecdysozoa</taxon>
        <taxon>Nematoda</taxon>
        <taxon>Chromadorea</taxon>
        <taxon>Rhabditida</taxon>
        <taxon>Rhabditina</taxon>
        <taxon>Rhabditomorpha</taxon>
        <taxon>Rhabditoidea</taxon>
        <taxon>Rhabditidae</taxon>
        <taxon>Peloderinae</taxon>
        <taxon>Caenorhabditis</taxon>
    </lineage>
</organism>
<dbReference type="InParanoid" id="G0PMR4"/>
<protein>
    <submittedName>
        <fullName evidence="1">Uncharacterized protein</fullName>
    </submittedName>
</protein>
<accession>G0PMR4</accession>
<evidence type="ECO:0000313" key="2">
    <source>
        <dbReference type="Proteomes" id="UP000008068"/>
    </source>
</evidence>
<dbReference type="HOGENOM" id="CLU_3070662_0_0_1"/>
<gene>
    <name evidence="1" type="ORF">CAEBREN_25329</name>
</gene>
<reference evidence="2" key="1">
    <citation type="submission" date="2011-07" db="EMBL/GenBank/DDBJ databases">
        <authorList>
            <consortium name="Caenorhabditis brenneri Sequencing and Analysis Consortium"/>
            <person name="Wilson R.K."/>
        </authorList>
    </citation>
    <scope>NUCLEOTIDE SEQUENCE [LARGE SCALE GENOMIC DNA]</scope>
    <source>
        <strain evidence="2">PB2801</strain>
    </source>
</reference>
<sequence length="53" mass="6292">MIIFSNKYIKKQHCNCIVSERIGGDLVDLPTEEFDIDHHHIFQDIPHKVFQLE</sequence>
<keyword evidence="2" id="KW-1185">Reference proteome</keyword>